<dbReference type="KEGG" id="nfl:COO91_04818"/>
<evidence type="ECO:0000256" key="1">
    <source>
        <dbReference type="SAM" id="Phobius"/>
    </source>
</evidence>
<keyword evidence="1" id="KW-1133">Transmembrane helix</keyword>
<sequence>MGFFGFNKQSSGHDMSSYYHALIYVLQTQNIFIMACIITQFCKSIS</sequence>
<dbReference type="Proteomes" id="UP000232003">
    <property type="component" value="Chromosome"/>
</dbReference>
<reference evidence="2 3" key="1">
    <citation type="submission" date="2017-11" db="EMBL/GenBank/DDBJ databases">
        <title>Complete genome of a free-living desiccation-tolerant cyanobacterium and its photosynthetic adaptation to extreme terrestrial habitat.</title>
        <authorList>
            <person name="Shang J."/>
        </authorList>
    </citation>
    <scope>NUCLEOTIDE SEQUENCE [LARGE SCALE GENOMIC DNA]</scope>
    <source>
        <strain evidence="2 3">CCNUN1</strain>
    </source>
</reference>
<feature type="transmembrane region" description="Helical" evidence="1">
    <location>
        <begin position="20"/>
        <end position="42"/>
    </location>
</feature>
<gene>
    <name evidence="2" type="ORF">COO91_04818</name>
</gene>
<accession>A0A2K8STS5</accession>
<keyword evidence="3" id="KW-1185">Reference proteome</keyword>
<organism evidence="2 3">
    <name type="scientific">Nostoc flagelliforme CCNUN1</name>
    <dbReference type="NCBI Taxonomy" id="2038116"/>
    <lineage>
        <taxon>Bacteria</taxon>
        <taxon>Bacillati</taxon>
        <taxon>Cyanobacteriota</taxon>
        <taxon>Cyanophyceae</taxon>
        <taxon>Nostocales</taxon>
        <taxon>Nostocaceae</taxon>
        <taxon>Nostoc</taxon>
    </lineage>
</organism>
<name>A0A2K8STS5_9NOSO</name>
<dbReference type="EMBL" id="CP024785">
    <property type="protein sequence ID" value="AUB38841.1"/>
    <property type="molecule type" value="Genomic_DNA"/>
</dbReference>
<keyword evidence="1" id="KW-0812">Transmembrane</keyword>
<keyword evidence="1" id="KW-0472">Membrane</keyword>
<proteinExistence type="predicted"/>
<dbReference type="AlphaFoldDB" id="A0A2K8STS5"/>
<protein>
    <submittedName>
        <fullName evidence="2">Uncharacterized protein</fullName>
    </submittedName>
</protein>
<evidence type="ECO:0000313" key="3">
    <source>
        <dbReference type="Proteomes" id="UP000232003"/>
    </source>
</evidence>
<evidence type="ECO:0000313" key="2">
    <source>
        <dbReference type="EMBL" id="AUB38841.1"/>
    </source>
</evidence>